<gene>
    <name evidence="1" type="ORF">V6242_18570</name>
</gene>
<accession>A0ABU9GBN3</accession>
<evidence type="ECO:0000313" key="1">
    <source>
        <dbReference type="EMBL" id="MEL0615135.1"/>
    </source>
</evidence>
<name>A0ABU9GBN3_9GAMM</name>
<keyword evidence="2" id="KW-1185">Reference proteome</keyword>
<sequence length="69" mass="7806">MHHITLWVQSNLSSNFIESIIEPLLESKNIKFSLSSRGMTDLLNGLVNHEIDVALTKRAILSEGQDTIW</sequence>
<proteinExistence type="predicted"/>
<reference evidence="1 2" key="1">
    <citation type="submission" date="2024-02" db="EMBL/GenBank/DDBJ databases">
        <title>Bacteria isolated from the canopy kelp, Nereocystis luetkeana.</title>
        <authorList>
            <person name="Pfister C.A."/>
            <person name="Younker I.T."/>
            <person name="Light S.H."/>
        </authorList>
    </citation>
    <scope>NUCLEOTIDE SEQUENCE [LARGE SCALE GENOMIC DNA]</scope>
    <source>
        <strain evidence="1 2">TI.4.07</strain>
    </source>
</reference>
<protein>
    <submittedName>
        <fullName evidence="1">LysR family transcriptional regulator</fullName>
    </submittedName>
</protein>
<dbReference type="Proteomes" id="UP001379949">
    <property type="component" value="Unassembled WGS sequence"/>
</dbReference>
<organism evidence="1 2">
    <name type="scientific">Marinomonas arenicola</name>
    <dbReference type="NCBI Taxonomy" id="569601"/>
    <lineage>
        <taxon>Bacteria</taxon>
        <taxon>Pseudomonadati</taxon>
        <taxon>Pseudomonadota</taxon>
        <taxon>Gammaproteobacteria</taxon>
        <taxon>Oceanospirillales</taxon>
        <taxon>Oceanospirillaceae</taxon>
        <taxon>Marinomonas</taxon>
    </lineage>
</organism>
<feature type="non-terminal residue" evidence="1">
    <location>
        <position position="1"/>
    </location>
</feature>
<dbReference type="EMBL" id="JBAKAR010000353">
    <property type="protein sequence ID" value="MEL0615135.1"/>
    <property type="molecule type" value="Genomic_DNA"/>
</dbReference>
<evidence type="ECO:0000313" key="2">
    <source>
        <dbReference type="Proteomes" id="UP001379949"/>
    </source>
</evidence>
<comment type="caution">
    <text evidence="1">The sequence shown here is derived from an EMBL/GenBank/DDBJ whole genome shotgun (WGS) entry which is preliminary data.</text>
</comment>